<evidence type="ECO:0000256" key="12">
    <source>
        <dbReference type="ARBA" id="ARBA00023136"/>
    </source>
</evidence>
<keyword evidence="9" id="KW-0560">Oxidoreductase</keyword>
<evidence type="ECO:0008006" key="16">
    <source>
        <dbReference type="Google" id="ProtNLM"/>
    </source>
</evidence>
<keyword evidence="6 13" id="KW-0479">Metal-binding</keyword>
<dbReference type="InterPro" id="IPR002401">
    <property type="entry name" value="Cyt_P450_E_grp-I"/>
</dbReference>
<comment type="caution">
    <text evidence="14">The sequence shown here is derived from an EMBL/GenBank/DDBJ whole genome shotgun (WGS) entry which is preliminary data.</text>
</comment>
<dbReference type="PRINTS" id="PR00385">
    <property type="entry name" value="P450"/>
</dbReference>
<keyword evidence="12" id="KW-0472">Membrane</keyword>
<comment type="subcellular location">
    <subcellularLocation>
        <location evidence="3">Endoplasmic reticulum membrane</location>
        <topology evidence="3">Peripheral membrane protein</topology>
    </subcellularLocation>
    <subcellularLocation>
        <location evidence="2">Microsome membrane</location>
        <topology evidence="2">Peripheral membrane protein</topology>
    </subcellularLocation>
</comment>
<dbReference type="GO" id="GO:0020037">
    <property type="term" value="F:heme binding"/>
    <property type="evidence" value="ECO:0007669"/>
    <property type="project" value="InterPro"/>
</dbReference>
<keyword evidence="15" id="KW-1185">Reference proteome</keyword>
<dbReference type="GO" id="GO:0005506">
    <property type="term" value="F:iron ion binding"/>
    <property type="evidence" value="ECO:0007669"/>
    <property type="project" value="InterPro"/>
</dbReference>
<evidence type="ECO:0000256" key="7">
    <source>
        <dbReference type="ARBA" id="ARBA00022824"/>
    </source>
</evidence>
<name>A0AAN7NWB3_9COLE</name>
<dbReference type="GO" id="GO:0004497">
    <property type="term" value="F:monooxygenase activity"/>
    <property type="evidence" value="ECO:0007669"/>
    <property type="project" value="UniProtKB-KW"/>
</dbReference>
<evidence type="ECO:0000256" key="2">
    <source>
        <dbReference type="ARBA" id="ARBA00004174"/>
    </source>
</evidence>
<dbReference type="FunFam" id="1.10.630.10:FF:000042">
    <property type="entry name" value="Cytochrome P450"/>
    <property type="match status" value="3"/>
</dbReference>
<evidence type="ECO:0000256" key="1">
    <source>
        <dbReference type="ARBA" id="ARBA00001971"/>
    </source>
</evidence>
<dbReference type="InterPro" id="IPR001128">
    <property type="entry name" value="Cyt_P450"/>
</dbReference>
<evidence type="ECO:0000256" key="11">
    <source>
        <dbReference type="ARBA" id="ARBA00023033"/>
    </source>
</evidence>
<dbReference type="Proteomes" id="UP001353858">
    <property type="component" value="Unassembled WGS sequence"/>
</dbReference>
<evidence type="ECO:0000256" key="8">
    <source>
        <dbReference type="ARBA" id="ARBA00022848"/>
    </source>
</evidence>
<dbReference type="GO" id="GO:0016705">
    <property type="term" value="F:oxidoreductase activity, acting on paired donors, with incorporation or reduction of molecular oxygen"/>
    <property type="evidence" value="ECO:0007669"/>
    <property type="project" value="InterPro"/>
</dbReference>
<dbReference type="Pfam" id="PF00067">
    <property type="entry name" value="p450"/>
    <property type="match status" value="3"/>
</dbReference>
<accession>A0AAN7NWB3</accession>
<keyword evidence="8" id="KW-0492">Microsome</keyword>
<evidence type="ECO:0000256" key="3">
    <source>
        <dbReference type="ARBA" id="ARBA00004406"/>
    </source>
</evidence>
<evidence type="ECO:0000313" key="15">
    <source>
        <dbReference type="Proteomes" id="UP001353858"/>
    </source>
</evidence>
<keyword evidence="7" id="KW-0256">Endoplasmic reticulum</keyword>
<evidence type="ECO:0000256" key="5">
    <source>
        <dbReference type="ARBA" id="ARBA00022617"/>
    </source>
</evidence>
<dbReference type="GO" id="GO:0005789">
    <property type="term" value="C:endoplasmic reticulum membrane"/>
    <property type="evidence" value="ECO:0007669"/>
    <property type="project" value="UniProtKB-SubCell"/>
</dbReference>
<dbReference type="Gene3D" id="1.10.630.10">
    <property type="entry name" value="Cytochrome P450"/>
    <property type="match status" value="3"/>
</dbReference>
<sequence>MWLIIIISALCAIIYYKVVRSFNYWSDREVVHKKGWHVIQNLVFQRVSFFDAVRSLYQEFSNQRYFGSYQFLRPTLYINDLDLIKRITVKDYEYFIDHNGIVVEDIEPLMGKNLFNLKGQRWRDMRATLSPSFTSSKMKMMFTLINECAEDFTNYFKNQKHTFFDLEIKDVFTRFTNDAIANVAFGFKCNSLTEKYNEFYIMAKKTSSFSGIRFFKFILYSGFPRLAKFLKLRFLPTSATTFFTRIIKDTINKREEEGLIRPDMIHLLVQARKGVIINEDIHVPDEGFAATTEAKIFHSEKKPKIELSDEDITAQALIFIFGGFETSSTLMSFIAYELAMNEDVQKKLQDEIEETLHECNGKLTYEAVHKMKYMDMVVSETLRKWPPAFSLDRQCVKDYLIEPVNSWEKPLLIEKGSLLQVPVVGIHYDPKYFSNPETFDPERFNDENKHNIRRFSYLPFGSGPRNCIASRFALMENKILIFHLLSKFDIVRTKKTPYSIKMALNSFSVGPAKGFWYFGTYQFFRPSLFINDLELIKKITVKDFEYFIDHTNIVTEEMEPLMGKNLVNLKGQRWRDMRGLLSPTFTSSKMKIMFTLVAECAEEFTNHFEKQKNNFFDIEMKDAFTRFTNDAIANVAFGFKCNSLEDKNNEFYMMGKKVTTFSRITFVALALYNVMPALAKVLNIRLFPPSATRFFRRIIKDTLNKREKEGLIRPDMIHLLMEARKGAISIEDSHVPDAGFAATTESKVVHSERKHKIELDDEDITAQALIFLLGGFDTSSTLMSFIAYELAMNQHVQEKLQEEIDATLNACNGKLTYEAVHKMKYMDMVVSETLRKWPPGFSLDRYCVKDYLVEPVNPWEKPFLIEKGTMIQIPVVGIHRDSKYFADPEMFDPERFNDENKHNIEPFSYLPFGSGPRNCIASRFALMENKTLIFYLLSKFHILRTEKTPHPIKMAANSLNLGPAEGFWLVRSLNYWSDRGVVHRKGWHVYENLKQFVFQKVSIFDAILSLYQEFSNERYFGSYQLFRPLLVINDLDLIKRITVKDFDYFIDHSSILTEEMEPLMGKSLFNLRGQRWRDMRATLSPSFTSSKMKMMFTLICACAEEFTNYFEKQKQIFFDVEMKDISSRFAIDATASVAFGFKCNSLKDKCNDFYILGKETTTFSGIRFVIFTLYTSFPRLAKFLKLPFIPTSATTFFRRIVKDTLDKREKEGLIRPDMIHLLVEARKGVVVKEDSYVPDAGFAATTESKLYHSEKKLKIELSDEDITAQAFIFILGGFDTSSTSMAFIAYELAMNEDVQKKLQDEIEDTLHECNGKLTYEAIHKMTYMDMVISETLRKWPVGIGLDRLCVKDYLIEPVNDREKPLLIEKGSILQIPVVGIHRDPKYFPDPDLFDPERFNDVNKHNIKHFSYMPFGSGPRNCIASRFALMINKTIIFHLLSKFDIVRTKKTPYPLKMAANSFNLGPAEGFWLGLKKRDSI</sequence>
<dbReference type="PANTHER" id="PTHR24292:SF54">
    <property type="entry name" value="CYP9F3-RELATED"/>
    <property type="match status" value="1"/>
</dbReference>
<organism evidence="14 15">
    <name type="scientific">Aquatica leii</name>
    <dbReference type="NCBI Taxonomy" id="1421715"/>
    <lineage>
        <taxon>Eukaryota</taxon>
        <taxon>Metazoa</taxon>
        <taxon>Ecdysozoa</taxon>
        <taxon>Arthropoda</taxon>
        <taxon>Hexapoda</taxon>
        <taxon>Insecta</taxon>
        <taxon>Pterygota</taxon>
        <taxon>Neoptera</taxon>
        <taxon>Endopterygota</taxon>
        <taxon>Coleoptera</taxon>
        <taxon>Polyphaga</taxon>
        <taxon>Elateriformia</taxon>
        <taxon>Elateroidea</taxon>
        <taxon>Lampyridae</taxon>
        <taxon>Luciolinae</taxon>
        <taxon>Aquatica</taxon>
    </lineage>
</organism>
<dbReference type="PANTHER" id="PTHR24292">
    <property type="entry name" value="CYTOCHROME P450"/>
    <property type="match status" value="1"/>
</dbReference>
<reference evidence="15" key="1">
    <citation type="submission" date="2023-01" db="EMBL/GenBank/DDBJ databases">
        <title>Key to firefly adult light organ development and bioluminescence: homeobox transcription factors regulate luciferase expression and transportation to peroxisome.</title>
        <authorList>
            <person name="Fu X."/>
        </authorList>
    </citation>
    <scope>NUCLEOTIDE SEQUENCE [LARGE SCALE GENOMIC DNA]</scope>
</reference>
<dbReference type="PROSITE" id="PS00086">
    <property type="entry name" value="CYTOCHROME_P450"/>
    <property type="match status" value="3"/>
</dbReference>
<evidence type="ECO:0000313" key="14">
    <source>
        <dbReference type="EMBL" id="KAK4874015.1"/>
    </source>
</evidence>
<evidence type="ECO:0000256" key="10">
    <source>
        <dbReference type="ARBA" id="ARBA00023004"/>
    </source>
</evidence>
<dbReference type="InterPro" id="IPR036396">
    <property type="entry name" value="Cyt_P450_sf"/>
</dbReference>
<evidence type="ECO:0000256" key="9">
    <source>
        <dbReference type="ARBA" id="ARBA00023002"/>
    </source>
</evidence>
<dbReference type="SUPFAM" id="SSF48264">
    <property type="entry name" value="Cytochrome P450"/>
    <property type="match status" value="3"/>
</dbReference>
<dbReference type="InterPro" id="IPR017972">
    <property type="entry name" value="Cyt_P450_CS"/>
</dbReference>
<dbReference type="CDD" id="cd11056">
    <property type="entry name" value="CYP6-like"/>
    <property type="match status" value="3"/>
</dbReference>
<dbReference type="EMBL" id="JARPUR010000006">
    <property type="protein sequence ID" value="KAK4874015.1"/>
    <property type="molecule type" value="Genomic_DNA"/>
</dbReference>
<evidence type="ECO:0000256" key="6">
    <source>
        <dbReference type="ARBA" id="ARBA00022723"/>
    </source>
</evidence>
<dbReference type="InterPro" id="IPR050476">
    <property type="entry name" value="Insect_CytP450_Detox"/>
</dbReference>
<evidence type="ECO:0000256" key="4">
    <source>
        <dbReference type="ARBA" id="ARBA00010617"/>
    </source>
</evidence>
<evidence type="ECO:0000256" key="13">
    <source>
        <dbReference type="PIRSR" id="PIRSR602401-1"/>
    </source>
</evidence>
<comment type="cofactor">
    <cofactor evidence="1 13">
        <name>heme</name>
        <dbReference type="ChEBI" id="CHEBI:30413"/>
    </cofactor>
</comment>
<comment type="similarity">
    <text evidence="4">Belongs to the cytochrome P450 family.</text>
</comment>
<keyword evidence="5 13" id="KW-0349">Heme</keyword>
<protein>
    <recommendedName>
        <fullName evidence="16">Cytochrome P450</fullName>
    </recommendedName>
</protein>
<keyword evidence="10 13" id="KW-0408">Iron</keyword>
<proteinExistence type="inferred from homology"/>
<feature type="binding site" description="axial binding residue" evidence="13">
    <location>
        <position position="467"/>
    </location>
    <ligand>
        <name>heme</name>
        <dbReference type="ChEBI" id="CHEBI:30413"/>
    </ligand>
    <ligandPart>
        <name>Fe</name>
        <dbReference type="ChEBI" id="CHEBI:18248"/>
    </ligandPart>
</feature>
<dbReference type="PRINTS" id="PR00463">
    <property type="entry name" value="EP450I"/>
</dbReference>
<gene>
    <name evidence="14" type="ORF">RN001_013375</name>
</gene>
<keyword evidence="11" id="KW-0503">Monooxygenase</keyword>